<dbReference type="SFLD" id="SFLDS00001">
    <property type="entry name" value="Enolase"/>
    <property type="match status" value="1"/>
</dbReference>
<dbReference type="EMBL" id="LAJE02000026">
    <property type="protein sequence ID" value="OEO33139.1"/>
    <property type="molecule type" value="Genomic_DNA"/>
</dbReference>
<reference evidence="4 5" key="1">
    <citation type="journal article" date="2015" name="Genome Announc.">
        <title>Genome Assemblies of Three Soil-Associated Devosia species: D. insulae, D. limi, and D. soli.</title>
        <authorList>
            <person name="Hassan Y.I."/>
            <person name="Lepp D."/>
            <person name="Zhou T."/>
        </authorList>
    </citation>
    <scope>NUCLEOTIDE SEQUENCE [LARGE SCALE GENOMIC DNA]</scope>
    <source>
        <strain evidence="4 5">DS-56</strain>
    </source>
</reference>
<accession>A0A1E5XX33</accession>
<keyword evidence="5" id="KW-1185">Reference proteome</keyword>
<dbReference type="PANTHER" id="PTHR48080">
    <property type="entry name" value="D-GALACTONATE DEHYDRATASE-RELATED"/>
    <property type="match status" value="1"/>
</dbReference>
<keyword evidence="1" id="KW-0456">Lyase</keyword>
<dbReference type="InterPro" id="IPR029065">
    <property type="entry name" value="Enolase_C-like"/>
</dbReference>
<dbReference type="Gene3D" id="3.20.20.120">
    <property type="entry name" value="Enolase-like C-terminal domain"/>
    <property type="match status" value="1"/>
</dbReference>
<dbReference type="SUPFAM" id="SSF51604">
    <property type="entry name" value="Enolase C-terminal domain-like"/>
    <property type="match status" value="1"/>
</dbReference>
<evidence type="ECO:0000259" key="3">
    <source>
        <dbReference type="Pfam" id="PF13378"/>
    </source>
</evidence>
<dbReference type="InterPro" id="IPR029017">
    <property type="entry name" value="Enolase-like_N"/>
</dbReference>
<dbReference type="CDD" id="cd03316">
    <property type="entry name" value="MR_like"/>
    <property type="match status" value="1"/>
</dbReference>
<dbReference type="GO" id="GO:0016829">
    <property type="term" value="F:lyase activity"/>
    <property type="evidence" value="ECO:0007669"/>
    <property type="project" value="UniProtKB-KW"/>
</dbReference>
<evidence type="ECO:0000256" key="1">
    <source>
        <dbReference type="ARBA" id="ARBA00023239"/>
    </source>
</evidence>
<dbReference type="OrthoDB" id="9802699at2"/>
<dbReference type="RefSeq" id="WP_069907745.1">
    <property type="nucleotide sequence ID" value="NZ_LAJE02000026.1"/>
</dbReference>
<dbReference type="Pfam" id="PF13378">
    <property type="entry name" value="MR_MLE_C"/>
    <property type="match status" value="1"/>
</dbReference>
<name>A0A1E5XX33_9HYPH</name>
<sequence length="401" mass="44543">MKITDLKCAIIASSPVIRITTDEGITGWSQIETPKPYVKPQVLQLKDWIVGQDPRDVERVMRRIRVRGGFKPFGSAVSAIEHALWDIAGKAANAPAYRLLGGKVRDQVRTYRTLYQAEVPGGAEHTPEGYKRWAEYGKSLKGEFTLFKLPSAYHSSMVRDFPDFFYGEVQHDAPFPYPHKGTMTKEGFDHLVACITSARETLGKGYNTAVDAGPGFMPLDALRLAKAVEHLHLLWIEDTVTGDYSPYVNPDVYKDVTHHTTTPIHTGEQIYLRQHYKQLIESHAVNVIGPDPCDVGGLAEIKWVAEHADLHGIAIAPHGTANGILGLAALIQVCATMPDNLIAFEYPARFEPFWYDITEGFEGMPVKGGLIDVPDRPGLGVNLIAKEAKKYLEEGDENFFD</sequence>
<dbReference type="InterPro" id="IPR013341">
    <property type="entry name" value="Mandelate_racemase_N_dom"/>
</dbReference>
<dbReference type="Proteomes" id="UP000095463">
    <property type="component" value="Unassembled WGS sequence"/>
</dbReference>
<dbReference type="SFLD" id="SFLDG00179">
    <property type="entry name" value="mandelate_racemase"/>
    <property type="match status" value="1"/>
</dbReference>
<dbReference type="SUPFAM" id="SSF54826">
    <property type="entry name" value="Enolase N-terminal domain-like"/>
    <property type="match status" value="1"/>
</dbReference>
<dbReference type="InterPro" id="IPR034593">
    <property type="entry name" value="DgoD-like"/>
</dbReference>
<protein>
    <submittedName>
        <fullName evidence="4">Mandelate racemase</fullName>
    </submittedName>
</protein>
<organism evidence="4 5">
    <name type="scientific">Devosia insulae DS-56</name>
    <dbReference type="NCBI Taxonomy" id="1116389"/>
    <lineage>
        <taxon>Bacteria</taxon>
        <taxon>Pseudomonadati</taxon>
        <taxon>Pseudomonadota</taxon>
        <taxon>Alphaproteobacteria</taxon>
        <taxon>Hyphomicrobiales</taxon>
        <taxon>Devosiaceae</taxon>
        <taxon>Devosia</taxon>
    </lineage>
</organism>
<feature type="domain" description="Mandelate racemase/muconate lactonizing enzyme N-terminal" evidence="2">
    <location>
        <begin position="16"/>
        <end position="101"/>
    </location>
</feature>
<gene>
    <name evidence="4" type="ORF">VW23_008125</name>
</gene>
<dbReference type="AlphaFoldDB" id="A0A1E5XX33"/>
<dbReference type="Gene3D" id="3.30.390.10">
    <property type="entry name" value="Enolase-like, N-terminal domain"/>
    <property type="match status" value="1"/>
</dbReference>
<comment type="caution">
    <text evidence="4">The sequence shown here is derived from an EMBL/GenBank/DDBJ whole genome shotgun (WGS) entry which is preliminary data.</text>
</comment>
<dbReference type="InterPro" id="IPR036849">
    <property type="entry name" value="Enolase-like_C_sf"/>
</dbReference>
<evidence type="ECO:0000313" key="5">
    <source>
        <dbReference type="Proteomes" id="UP000095463"/>
    </source>
</evidence>
<evidence type="ECO:0000313" key="4">
    <source>
        <dbReference type="EMBL" id="OEO33139.1"/>
    </source>
</evidence>
<dbReference type="PANTHER" id="PTHR48080:SF2">
    <property type="entry name" value="D-GALACTONATE DEHYDRATASE"/>
    <property type="match status" value="1"/>
</dbReference>
<proteinExistence type="predicted"/>
<dbReference type="Pfam" id="PF02746">
    <property type="entry name" value="MR_MLE_N"/>
    <property type="match status" value="1"/>
</dbReference>
<evidence type="ECO:0000259" key="2">
    <source>
        <dbReference type="Pfam" id="PF02746"/>
    </source>
</evidence>
<feature type="domain" description="Enolase C-terminal" evidence="3">
    <location>
        <begin position="187"/>
        <end position="383"/>
    </location>
</feature>